<dbReference type="GO" id="GO:0006310">
    <property type="term" value="P:DNA recombination"/>
    <property type="evidence" value="ECO:0007669"/>
    <property type="project" value="InterPro"/>
</dbReference>
<dbReference type="SMART" id="SM00490">
    <property type="entry name" value="HELICc"/>
    <property type="match status" value="1"/>
</dbReference>
<evidence type="ECO:0000256" key="6">
    <source>
        <dbReference type="ARBA" id="ARBA00022806"/>
    </source>
</evidence>
<organism evidence="15 16">
    <name type="scientific">Capsulimonas corticalis</name>
    <dbReference type="NCBI Taxonomy" id="2219043"/>
    <lineage>
        <taxon>Bacteria</taxon>
        <taxon>Bacillati</taxon>
        <taxon>Armatimonadota</taxon>
        <taxon>Armatimonadia</taxon>
        <taxon>Capsulimonadales</taxon>
        <taxon>Capsulimonadaceae</taxon>
        <taxon>Capsulimonas</taxon>
    </lineage>
</organism>
<dbReference type="Gene3D" id="3.40.50.300">
    <property type="entry name" value="P-loop containing nucleotide triphosphate hydrolases"/>
    <property type="match status" value="2"/>
</dbReference>
<dbReference type="EMBL" id="AP025739">
    <property type="protein sequence ID" value="BDI31144.1"/>
    <property type="molecule type" value="Genomic_DNA"/>
</dbReference>
<keyword evidence="5" id="KW-0378">Hydrolase</keyword>
<dbReference type="SUPFAM" id="SSF52540">
    <property type="entry name" value="P-loop containing nucleoside triphosphate hydrolases"/>
    <property type="match status" value="1"/>
</dbReference>
<dbReference type="PROSITE" id="PS00690">
    <property type="entry name" value="DEAH_ATP_HELICASE"/>
    <property type="match status" value="1"/>
</dbReference>
<evidence type="ECO:0000313" key="16">
    <source>
        <dbReference type="Proteomes" id="UP000287394"/>
    </source>
</evidence>
<dbReference type="InterPro" id="IPR036388">
    <property type="entry name" value="WH-like_DNA-bd_sf"/>
</dbReference>
<dbReference type="GO" id="GO:0005737">
    <property type="term" value="C:cytoplasm"/>
    <property type="evidence" value="ECO:0007669"/>
    <property type="project" value="TreeGrafter"/>
</dbReference>
<dbReference type="PROSITE" id="PS50967">
    <property type="entry name" value="HRDC"/>
    <property type="match status" value="1"/>
</dbReference>
<evidence type="ECO:0000256" key="8">
    <source>
        <dbReference type="ARBA" id="ARBA00023125"/>
    </source>
</evidence>
<dbReference type="GO" id="GO:0009378">
    <property type="term" value="F:four-way junction helicase activity"/>
    <property type="evidence" value="ECO:0007669"/>
    <property type="project" value="TreeGrafter"/>
</dbReference>
<dbReference type="GO" id="GO:0016787">
    <property type="term" value="F:hydrolase activity"/>
    <property type="evidence" value="ECO:0007669"/>
    <property type="project" value="UniProtKB-KW"/>
</dbReference>
<dbReference type="InterPro" id="IPR027417">
    <property type="entry name" value="P-loop_NTPase"/>
</dbReference>
<keyword evidence="6" id="KW-0347">Helicase</keyword>
<evidence type="ECO:0000256" key="5">
    <source>
        <dbReference type="ARBA" id="ARBA00022801"/>
    </source>
</evidence>
<dbReference type="Gene3D" id="1.10.150.80">
    <property type="entry name" value="HRDC domain"/>
    <property type="match status" value="1"/>
</dbReference>
<dbReference type="GO" id="GO:0005524">
    <property type="term" value="F:ATP binding"/>
    <property type="evidence" value="ECO:0007669"/>
    <property type="project" value="UniProtKB-KW"/>
</dbReference>
<keyword evidence="3" id="KW-0479">Metal-binding</keyword>
<evidence type="ECO:0000256" key="11">
    <source>
        <dbReference type="ARBA" id="ARBA00034808"/>
    </source>
</evidence>
<evidence type="ECO:0000256" key="10">
    <source>
        <dbReference type="ARBA" id="ARBA00034617"/>
    </source>
</evidence>
<feature type="compositionally biased region" description="Acidic residues" evidence="14">
    <location>
        <begin position="702"/>
        <end position="711"/>
    </location>
</feature>
<dbReference type="RefSeq" id="WP_119324319.1">
    <property type="nucleotide sequence ID" value="NZ_AP025739.1"/>
</dbReference>
<dbReference type="InterPro" id="IPR004589">
    <property type="entry name" value="DNA_helicase_ATP-dep_RecQ"/>
</dbReference>
<dbReference type="Pfam" id="PF00570">
    <property type="entry name" value="HRDC"/>
    <property type="match status" value="1"/>
</dbReference>
<dbReference type="PROSITE" id="PS51194">
    <property type="entry name" value="HELICASE_CTER"/>
    <property type="match status" value="1"/>
</dbReference>
<keyword evidence="4" id="KW-0547">Nucleotide-binding</keyword>
<dbReference type="PROSITE" id="PS51192">
    <property type="entry name" value="HELICASE_ATP_BIND_1"/>
    <property type="match status" value="1"/>
</dbReference>
<dbReference type="InterPro" id="IPR002121">
    <property type="entry name" value="HRDC_dom"/>
</dbReference>
<evidence type="ECO:0000256" key="7">
    <source>
        <dbReference type="ARBA" id="ARBA00022840"/>
    </source>
</evidence>
<accession>A0A402D4B0</accession>
<comment type="cofactor">
    <cofactor evidence="1">
        <name>Mg(2+)</name>
        <dbReference type="ChEBI" id="CHEBI:18420"/>
    </cofactor>
</comment>
<dbReference type="InterPro" id="IPR001650">
    <property type="entry name" value="Helicase_C-like"/>
</dbReference>
<dbReference type="Pfam" id="PF00270">
    <property type="entry name" value="DEAD"/>
    <property type="match status" value="1"/>
</dbReference>
<dbReference type="Gene3D" id="1.10.10.10">
    <property type="entry name" value="Winged helix-like DNA-binding domain superfamily/Winged helix DNA-binding domain"/>
    <property type="match status" value="1"/>
</dbReference>
<dbReference type="EC" id="5.6.2.4" evidence="11"/>
<dbReference type="GO" id="GO:0043590">
    <property type="term" value="C:bacterial nucleoid"/>
    <property type="evidence" value="ECO:0007669"/>
    <property type="project" value="TreeGrafter"/>
</dbReference>
<gene>
    <name evidence="15" type="ORF">CCAX7_31950</name>
</gene>
<proteinExistence type="inferred from homology"/>
<keyword evidence="9" id="KW-0413">Isomerase</keyword>
<dbReference type="OrthoDB" id="9763310at2"/>
<dbReference type="FunCoup" id="A0A402D4B0">
    <property type="interactions" value="432"/>
</dbReference>
<keyword evidence="16" id="KW-1185">Reference proteome</keyword>
<evidence type="ECO:0000256" key="4">
    <source>
        <dbReference type="ARBA" id="ARBA00022741"/>
    </source>
</evidence>
<keyword evidence="8" id="KW-0238">DNA-binding</keyword>
<protein>
    <recommendedName>
        <fullName evidence="12">ATP-dependent DNA helicase RecQ</fullName>
        <ecNumber evidence="11">5.6.2.4</ecNumber>
    </recommendedName>
    <alternativeName>
        <fullName evidence="13">DNA 3'-5' helicase RecQ</fullName>
    </alternativeName>
</protein>
<dbReference type="PANTHER" id="PTHR13710">
    <property type="entry name" value="DNA HELICASE RECQ FAMILY MEMBER"/>
    <property type="match status" value="1"/>
</dbReference>
<evidence type="ECO:0000256" key="1">
    <source>
        <dbReference type="ARBA" id="ARBA00001946"/>
    </source>
</evidence>
<dbReference type="GO" id="GO:0030894">
    <property type="term" value="C:replisome"/>
    <property type="evidence" value="ECO:0007669"/>
    <property type="project" value="TreeGrafter"/>
</dbReference>
<evidence type="ECO:0000256" key="2">
    <source>
        <dbReference type="ARBA" id="ARBA00005446"/>
    </source>
</evidence>
<dbReference type="InterPro" id="IPR010997">
    <property type="entry name" value="HRDC-like_sf"/>
</dbReference>
<dbReference type="InterPro" id="IPR044876">
    <property type="entry name" value="HRDC_dom_sf"/>
</dbReference>
<dbReference type="SMART" id="SM00487">
    <property type="entry name" value="DEXDc"/>
    <property type="match status" value="1"/>
</dbReference>
<dbReference type="InterPro" id="IPR014001">
    <property type="entry name" value="Helicase_ATP-bd"/>
</dbReference>
<dbReference type="CDD" id="cd17920">
    <property type="entry name" value="DEXHc_RecQ"/>
    <property type="match status" value="1"/>
</dbReference>
<evidence type="ECO:0000313" key="15">
    <source>
        <dbReference type="EMBL" id="BDI31144.1"/>
    </source>
</evidence>
<dbReference type="AlphaFoldDB" id="A0A402D4B0"/>
<dbReference type="InterPro" id="IPR011545">
    <property type="entry name" value="DEAD/DEAH_box_helicase_dom"/>
</dbReference>
<evidence type="ECO:0000256" key="14">
    <source>
        <dbReference type="SAM" id="MobiDB-lite"/>
    </source>
</evidence>
<dbReference type="GO" id="GO:0043138">
    <property type="term" value="F:3'-5' DNA helicase activity"/>
    <property type="evidence" value="ECO:0007669"/>
    <property type="project" value="UniProtKB-EC"/>
</dbReference>
<dbReference type="Proteomes" id="UP000287394">
    <property type="component" value="Chromosome"/>
</dbReference>
<dbReference type="SUPFAM" id="SSF47819">
    <property type="entry name" value="HRDC-like"/>
    <property type="match status" value="1"/>
</dbReference>
<evidence type="ECO:0000256" key="12">
    <source>
        <dbReference type="ARBA" id="ARBA00044535"/>
    </source>
</evidence>
<evidence type="ECO:0000256" key="3">
    <source>
        <dbReference type="ARBA" id="ARBA00022723"/>
    </source>
</evidence>
<dbReference type="InterPro" id="IPR032284">
    <property type="entry name" value="RecQ_Zn-bd"/>
</dbReference>
<feature type="region of interest" description="Disordered" evidence="14">
    <location>
        <begin position="684"/>
        <end position="711"/>
    </location>
</feature>
<dbReference type="Pfam" id="PF16124">
    <property type="entry name" value="RecQ_Zn_bind"/>
    <property type="match status" value="1"/>
</dbReference>
<dbReference type="GO" id="GO:0003677">
    <property type="term" value="F:DNA binding"/>
    <property type="evidence" value="ECO:0007669"/>
    <property type="project" value="UniProtKB-KW"/>
</dbReference>
<dbReference type="Pfam" id="PF00271">
    <property type="entry name" value="Helicase_C"/>
    <property type="match status" value="1"/>
</dbReference>
<dbReference type="InterPro" id="IPR002464">
    <property type="entry name" value="DNA/RNA_helicase_DEAH_CS"/>
</dbReference>
<keyword evidence="7" id="KW-0067">ATP-binding</keyword>
<sequence length="785" mass="86362">MTTSQDAKQTLQRLFGHSDFRSGQQEIVESALAGRDTLAVLPTGGGKSVTYQLPAMMLPGVTLVLSPLIALMKDQLENLSPEVAVHTTIINSSLDPSEVARRMRMTADGHLKMVYAAPERLRQAPFLHALRQARVSLVVVDEAHCISQWGHDFRPDYRAVGRAVASLAPRSVLAVTATATESVQDDIERQLARPLHRIIRPTYRDNLFLTCRQVQGEDEKLEMALALAREATGPTLIYAGSREKCERLSQMFRRYRINAGFYHAGLPPEERGAAQDSFMRGEIQVMVATVAFGMGVDKADIRTLVHYNPSRTLENYYQEAGRAGRDGQPSECILFHSRADASNAARYLREDTLSLDDLKRVYNIVRGSINGRIGPVSMETLTSQAGEGEEDLVRSTLPVLEEAGLLRRHVDAPRTCYVTMRGERAISDDTLDGALMEEFIATVRQSGAWDIGELSAATGVPLPEVESTLLALQETGVLSFRASPREMLIELLPAPSGSKAMMEEMLRHRAREAKHRVDAMIAYARDNKCRHGAVARYFGDNWPNLPCGMCDVCRARAAGASSGRSAHKASAPAVAAPSTADSEAAPLHALRLVATLTAGMSPFALGRTGLVRALRGTPDAPIRPDRAREFGALAAFKKAEIERLIDALVESGHLRRDDEDEYRRLYLTAEGRDAISSEEIDIPWPSTKMSRPAAPRRSVSTETDDSEPGEFDPELFDLLKNWRREEAREASVPPYVIFGDKTLRALAEMRPTNEEDLLRVPGIGPSKAEKYGGAILKMVRGEDAS</sequence>
<reference evidence="15 16" key="1">
    <citation type="journal article" date="2019" name="Int. J. Syst. Evol. Microbiol.">
        <title>Capsulimonas corticalis gen. nov., sp. nov., an aerobic capsulated bacterium, of a novel bacterial order, Capsulimonadales ord. nov., of the class Armatimonadia of the phylum Armatimonadetes.</title>
        <authorList>
            <person name="Li J."/>
            <person name="Kudo C."/>
            <person name="Tonouchi A."/>
        </authorList>
    </citation>
    <scope>NUCLEOTIDE SEQUENCE [LARGE SCALE GENOMIC DNA]</scope>
    <source>
        <strain evidence="15 16">AX-7</strain>
    </source>
</reference>
<evidence type="ECO:0000256" key="9">
    <source>
        <dbReference type="ARBA" id="ARBA00023235"/>
    </source>
</evidence>
<dbReference type="PANTHER" id="PTHR13710:SF105">
    <property type="entry name" value="ATP-DEPENDENT DNA HELICASE Q1"/>
    <property type="match status" value="1"/>
</dbReference>
<dbReference type="FunFam" id="3.40.50.300:FF:001389">
    <property type="entry name" value="ATP-dependent DNA helicase RecQ"/>
    <property type="match status" value="1"/>
</dbReference>
<dbReference type="NCBIfam" id="TIGR00614">
    <property type="entry name" value="recQ_fam"/>
    <property type="match status" value="1"/>
</dbReference>
<name>A0A402D4B0_9BACT</name>
<comment type="similarity">
    <text evidence="2">Belongs to the helicase family. RecQ subfamily.</text>
</comment>
<dbReference type="GO" id="GO:0046872">
    <property type="term" value="F:metal ion binding"/>
    <property type="evidence" value="ECO:0007669"/>
    <property type="project" value="UniProtKB-KW"/>
</dbReference>
<dbReference type="GO" id="GO:0006281">
    <property type="term" value="P:DNA repair"/>
    <property type="evidence" value="ECO:0007669"/>
    <property type="project" value="TreeGrafter"/>
</dbReference>
<evidence type="ECO:0000256" key="13">
    <source>
        <dbReference type="ARBA" id="ARBA00044550"/>
    </source>
</evidence>
<dbReference type="KEGG" id="ccot:CCAX7_31950"/>
<dbReference type="SMART" id="SM00341">
    <property type="entry name" value="HRDC"/>
    <property type="match status" value="1"/>
</dbReference>
<comment type="catalytic activity">
    <reaction evidence="10">
        <text>Couples ATP hydrolysis with the unwinding of duplex DNA by translocating in the 3'-5' direction.</text>
        <dbReference type="EC" id="5.6.2.4"/>
    </reaction>
</comment>